<sequence length="192" mass="21646">MSSEVLGRKWRPKVSTRIRVANAIHNAALSTTNYPEEDLRYLRHCMWIDNQAKVSLSEERNGKYPDASLVLDPLVRQTWELDASKPELSVSPLQVIAVVGVKSFKARDGTAPTKQVIGFLLRSLSEQLDRRFILGFIVQQSHIVVLIHDRSGVLVTERSLGIYEDPDFFIRLISAFAVLTADKLGFNPTMKP</sequence>
<protein>
    <recommendedName>
        <fullName evidence="1">Fungal-type protein kinase domain-containing protein</fullName>
    </recommendedName>
</protein>
<dbReference type="InterPro" id="IPR040976">
    <property type="entry name" value="Pkinase_fungal"/>
</dbReference>
<organism evidence="2 3">
    <name type="scientific">Pholiota conissans</name>
    <dbReference type="NCBI Taxonomy" id="109636"/>
    <lineage>
        <taxon>Eukaryota</taxon>
        <taxon>Fungi</taxon>
        <taxon>Dikarya</taxon>
        <taxon>Basidiomycota</taxon>
        <taxon>Agaricomycotina</taxon>
        <taxon>Agaricomycetes</taxon>
        <taxon>Agaricomycetidae</taxon>
        <taxon>Agaricales</taxon>
        <taxon>Agaricineae</taxon>
        <taxon>Strophariaceae</taxon>
        <taxon>Pholiota</taxon>
    </lineage>
</organism>
<dbReference type="Proteomes" id="UP000807469">
    <property type="component" value="Unassembled WGS sequence"/>
</dbReference>
<evidence type="ECO:0000259" key="1">
    <source>
        <dbReference type="Pfam" id="PF17667"/>
    </source>
</evidence>
<reference evidence="2" key="1">
    <citation type="submission" date="2020-11" db="EMBL/GenBank/DDBJ databases">
        <authorList>
            <consortium name="DOE Joint Genome Institute"/>
            <person name="Ahrendt S."/>
            <person name="Riley R."/>
            <person name="Andreopoulos W."/>
            <person name="Labutti K."/>
            <person name="Pangilinan J."/>
            <person name="Ruiz-Duenas F.J."/>
            <person name="Barrasa J.M."/>
            <person name="Sanchez-Garcia M."/>
            <person name="Camarero S."/>
            <person name="Miyauchi S."/>
            <person name="Serrano A."/>
            <person name="Linde D."/>
            <person name="Babiker R."/>
            <person name="Drula E."/>
            <person name="Ayuso-Fernandez I."/>
            <person name="Pacheco R."/>
            <person name="Padilla G."/>
            <person name="Ferreira P."/>
            <person name="Barriuso J."/>
            <person name="Kellner H."/>
            <person name="Castanera R."/>
            <person name="Alfaro M."/>
            <person name="Ramirez L."/>
            <person name="Pisabarro A.G."/>
            <person name="Kuo A."/>
            <person name="Tritt A."/>
            <person name="Lipzen A."/>
            <person name="He G."/>
            <person name="Yan M."/>
            <person name="Ng V."/>
            <person name="Cullen D."/>
            <person name="Martin F."/>
            <person name="Rosso M.-N."/>
            <person name="Henrissat B."/>
            <person name="Hibbett D."/>
            <person name="Martinez A.T."/>
            <person name="Grigoriev I.V."/>
        </authorList>
    </citation>
    <scope>NUCLEOTIDE SEQUENCE</scope>
    <source>
        <strain evidence="2">CIRM-BRFM 674</strain>
    </source>
</reference>
<proteinExistence type="predicted"/>
<dbReference type="Pfam" id="PF17667">
    <property type="entry name" value="Pkinase_fungal"/>
    <property type="match status" value="1"/>
</dbReference>
<comment type="caution">
    <text evidence="2">The sequence shown here is derived from an EMBL/GenBank/DDBJ whole genome shotgun (WGS) entry which is preliminary data.</text>
</comment>
<gene>
    <name evidence="2" type="ORF">BDN70DRAFT_695097</name>
</gene>
<keyword evidence="3" id="KW-1185">Reference proteome</keyword>
<dbReference type="EMBL" id="MU155214">
    <property type="protein sequence ID" value="KAF9479362.1"/>
    <property type="molecule type" value="Genomic_DNA"/>
</dbReference>
<dbReference type="AlphaFoldDB" id="A0A9P6CUA4"/>
<name>A0A9P6CUA4_9AGAR</name>
<dbReference type="OrthoDB" id="312874at2759"/>
<evidence type="ECO:0000313" key="3">
    <source>
        <dbReference type="Proteomes" id="UP000807469"/>
    </source>
</evidence>
<feature type="domain" description="Fungal-type protein kinase" evidence="1">
    <location>
        <begin position="94"/>
        <end position="190"/>
    </location>
</feature>
<accession>A0A9P6CUA4</accession>
<evidence type="ECO:0000313" key="2">
    <source>
        <dbReference type="EMBL" id="KAF9479362.1"/>
    </source>
</evidence>